<feature type="transmembrane region" description="Helical" evidence="1">
    <location>
        <begin position="21"/>
        <end position="44"/>
    </location>
</feature>
<sequence length="174" mass="19839">MASCDWFRLMLSIPLREPMTKAALFVQWSAIIVYNIIGLTILLVPHMWKEFLKLEFSGRTEGYFRLQAVAQFELGFLYVIFARSKFNVSGGLPIRGPVLSKIVFVTSFMVPEYLNGSLPLTYALFYLTVDTLIAVSTFLIWYCETEDASVMQLAEDMMKLMLSGLPIENRPLLS</sequence>
<evidence type="ECO:0000313" key="3">
    <source>
        <dbReference type="Proteomes" id="UP001163046"/>
    </source>
</evidence>
<evidence type="ECO:0000313" key="2">
    <source>
        <dbReference type="EMBL" id="KAJ7393917.1"/>
    </source>
</evidence>
<proteinExistence type="predicted"/>
<keyword evidence="3" id="KW-1185">Reference proteome</keyword>
<organism evidence="2 3">
    <name type="scientific">Desmophyllum pertusum</name>
    <dbReference type="NCBI Taxonomy" id="174260"/>
    <lineage>
        <taxon>Eukaryota</taxon>
        <taxon>Metazoa</taxon>
        <taxon>Cnidaria</taxon>
        <taxon>Anthozoa</taxon>
        <taxon>Hexacorallia</taxon>
        <taxon>Scleractinia</taxon>
        <taxon>Caryophylliina</taxon>
        <taxon>Caryophylliidae</taxon>
        <taxon>Desmophyllum</taxon>
    </lineage>
</organism>
<protein>
    <submittedName>
        <fullName evidence="2">Uncharacterized protein</fullName>
    </submittedName>
</protein>
<dbReference type="OrthoDB" id="5967488at2759"/>
<gene>
    <name evidence="2" type="ORF">OS493_003586</name>
</gene>
<dbReference type="Proteomes" id="UP001163046">
    <property type="component" value="Unassembled WGS sequence"/>
</dbReference>
<keyword evidence="1" id="KW-0812">Transmembrane</keyword>
<name>A0A9X0A5T9_9CNID</name>
<dbReference type="AlphaFoldDB" id="A0A9X0A5T9"/>
<dbReference type="EMBL" id="MU825397">
    <property type="protein sequence ID" value="KAJ7393917.1"/>
    <property type="molecule type" value="Genomic_DNA"/>
</dbReference>
<evidence type="ECO:0000256" key="1">
    <source>
        <dbReference type="SAM" id="Phobius"/>
    </source>
</evidence>
<keyword evidence="1" id="KW-1133">Transmembrane helix</keyword>
<reference evidence="2" key="1">
    <citation type="submission" date="2023-01" db="EMBL/GenBank/DDBJ databases">
        <title>Genome assembly of the deep-sea coral Lophelia pertusa.</title>
        <authorList>
            <person name="Herrera S."/>
            <person name="Cordes E."/>
        </authorList>
    </citation>
    <scope>NUCLEOTIDE SEQUENCE</scope>
    <source>
        <strain evidence="2">USNM1676648</strain>
        <tissue evidence="2">Polyp</tissue>
    </source>
</reference>
<feature type="transmembrane region" description="Helical" evidence="1">
    <location>
        <begin position="64"/>
        <end position="82"/>
    </location>
</feature>
<feature type="transmembrane region" description="Helical" evidence="1">
    <location>
        <begin position="94"/>
        <end position="114"/>
    </location>
</feature>
<feature type="transmembrane region" description="Helical" evidence="1">
    <location>
        <begin position="120"/>
        <end position="143"/>
    </location>
</feature>
<comment type="caution">
    <text evidence="2">The sequence shown here is derived from an EMBL/GenBank/DDBJ whole genome shotgun (WGS) entry which is preliminary data.</text>
</comment>
<keyword evidence="1" id="KW-0472">Membrane</keyword>
<accession>A0A9X0A5T9</accession>